<dbReference type="GO" id="GO:0003727">
    <property type="term" value="F:single-stranded RNA binding"/>
    <property type="evidence" value="ECO:0007669"/>
    <property type="project" value="InterPro"/>
</dbReference>
<dbReference type="EMBL" id="CP087164">
    <property type="protein sequence ID" value="UGS35764.1"/>
    <property type="molecule type" value="Genomic_DNA"/>
</dbReference>
<keyword evidence="7" id="KW-0346">Stress response</keyword>
<dbReference type="InterPro" id="IPR025708">
    <property type="entry name" value="HSP15"/>
</dbReference>
<dbReference type="InterPro" id="IPR036986">
    <property type="entry name" value="S4_RNA-bd_sf"/>
</dbReference>
<evidence type="ECO:0000256" key="4">
    <source>
        <dbReference type="PROSITE-ProRule" id="PRU00182"/>
    </source>
</evidence>
<dbReference type="GO" id="GO:0043023">
    <property type="term" value="F:ribosomal large subunit binding"/>
    <property type="evidence" value="ECO:0007669"/>
    <property type="project" value="InterPro"/>
</dbReference>
<dbReference type="Proteomes" id="UP001162834">
    <property type="component" value="Chromosome"/>
</dbReference>
<keyword evidence="8" id="KW-1185">Reference proteome</keyword>
<gene>
    <name evidence="7" type="primary">hslR</name>
    <name evidence="7" type="ORF">DSM104329_02159</name>
</gene>
<dbReference type="PIRSF" id="PIRSF016821">
    <property type="entry name" value="HSP15"/>
    <property type="match status" value="1"/>
</dbReference>
<dbReference type="Gene3D" id="3.10.290.10">
    <property type="entry name" value="RNA-binding S4 domain"/>
    <property type="match status" value="1"/>
</dbReference>
<dbReference type="AlphaFoldDB" id="A0A9E6XWP1"/>
<dbReference type="CDD" id="cd00165">
    <property type="entry name" value="S4"/>
    <property type="match status" value="1"/>
</dbReference>
<dbReference type="SMART" id="SM00363">
    <property type="entry name" value="S4"/>
    <property type="match status" value="1"/>
</dbReference>
<name>A0A9E6XWP1_9ACTN</name>
<dbReference type="KEGG" id="sbae:DSM104329_02159"/>
<keyword evidence="3" id="KW-0238">DNA-binding</keyword>
<protein>
    <submittedName>
        <fullName evidence="7">Heat shock protein 15</fullName>
    </submittedName>
</protein>
<dbReference type="GO" id="GO:0003677">
    <property type="term" value="F:DNA binding"/>
    <property type="evidence" value="ECO:0007669"/>
    <property type="project" value="UniProtKB-KW"/>
</dbReference>
<feature type="compositionally biased region" description="Basic and acidic residues" evidence="5">
    <location>
        <begin position="85"/>
        <end position="99"/>
    </location>
</feature>
<feature type="domain" description="RNA-binding S4" evidence="6">
    <location>
        <begin position="5"/>
        <end position="65"/>
    </location>
</feature>
<evidence type="ECO:0000259" key="6">
    <source>
        <dbReference type="SMART" id="SM00363"/>
    </source>
</evidence>
<sequence length="127" mass="14113">MTEPVRVDKWLWAARLVKTRALGAEAVRGGRVEVNGQRVKPSKDVRPGDRVQITLSTTRLTVDVRGTAQRRGPASEAALLYEETAESRTQRERAAELRRLAGPTGAPEPGGRPTKRDRRRYDAGRGR</sequence>
<evidence type="ECO:0000313" key="7">
    <source>
        <dbReference type="EMBL" id="UGS35764.1"/>
    </source>
</evidence>
<reference evidence="7" key="1">
    <citation type="journal article" date="2022" name="Int. J. Syst. Evol. Microbiol.">
        <title>Pseudomonas aegrilactucae sp. nov. and Pseudomonas morbosilactucae sp. nov., pathogens causing bacterial rot of lettuce in Japan.</title>
        <authorList>
            <person name="Sawada H."/>
            <person name="Fujikawa T."/>
            <person name="Satou M."/>
        </authorList>
    </citation>
    <scope>NUCLEOTIDE SEQUENCE</scope>
    <source>
        <strain evidence="7">0166_1</strain>
    </source>
</reference>
<comment type="similarity">
    <text evidence="1">Belongs to the HSP15 family.</text>
</comment>
<dbReference type="PROSITE" id="PS50889">
    <property type="entry name" value="S4"/>
    <property type="match status" value="1"/>
</dbReference>
<evidence type="ECO:0000313" key="8">
    <source>
        <dbReference type="Proteomes" id="UP001162834"/>
    </source>
</evidence>
<evidence type="ECO:0000256" key="3">
    <source>
        <dbReference type="ARBA" id="ARBA00023125"/>
    </source>
</evidence>
<keyword evidence="2 4" id="KW-0694">RNA-binding</keyword>
<dbReference type="GO" id="GO:0034605">
    <property type="term" value="P:cellular response to heat"/>
    <property type="evidence" value="ECO:0007669"/>
    <property type="project" value="InterPro"/>
</dbReference>
<evidence type="ECO:0000256" key="1">
    <source>
        <dbReference type="ARBA" id="ARBA00008396"/>
    </source>
</evidence>
<dbReference type="RefSeq" id="WP_259315446.1">
    <property type="nucleotide sequence ID" value="NZ_CP087164.1"/>
</dbReference>
<evidence type="ECO:0000256" key="2">
    <source>
        <dbReference type="ARBA" id="ARBA00022884"/>
    </source>
</evidence>
<evidence type="ECO:0000256" key="5">
    <source>
        <dbReference type="SAM" id="MobiDB-lite"/>
    </source>
</evidence>
<dbReference type="SUPFAM" id="SSF55174">
    <property type="entry name" value="Alpha-L RNA-binding motif"/>
    <property type="match status" value="1"/>
</dbReference>
<organism evidence="7 8">
    <name type="scientific">Capillimicrobium parvum</name>
    <dbReference type="NCBI Taxonomy" id="2884022"/>
    <lineage>
        <taxon>Bacteria</taxon>
        <taxon>Bacillati</taxon>
        <taxon>Actinomycetota</taxon>
        <taxon>Thermoleophilia</taxon>
        <taxon>Solirubrobacterales</taxon>
        <taxon>Capillimicrobiaceae</taxon>
        <taxon>Capillimicrobium</taxon>
    </lineage>
</organism>
<proteinExistence type="inferred from homology"/>
<dbReference type="InterPro" id="IPR002942">
    <property type="entry name" value="S4_RNA-bd"/>
</dbReference>
<dbReference type="Pfam" id="PF01479">
    <property type="entry name" value="S4"/>
    <property type="match status" value="1"/>
</dbReference>
<accession>A0A9E6XWP1</accession>
<feature type="region of interest" description="Disordered" evidence="5">
    <location>
        <begin position="65"/>
        <end position="127"/>
    </location>
</feature>